<organism evidence="2 3">
    <name type="scientific">Cannabis sativa</name>
    <name type="common">Hemp</name>
    <name type="synonym">Marijuana</name>
    <dbReference type="NCBI Taxonomy" id="3483"/>
    <lineage>
        <taxon>Eukaryota</taxon>
        <taxon>Viridiplantae</taxon>
        <taxon>Streptophyta</taxon>
        <taxon>Embryophyta</taxon>
        <taxon>Tracheophyta</taxon>
        <taxon>Spermatophyta</taxon>
        <taxon>Magnoliopsida</taxon>
        <taxon>eudicotyledons</taxon>
        <taxon>Gunneridae</taxon>
        <taxon>Pentapetalae</taxon>
        <taxon>rosids</taxon>
        <taxon>fabids</taxon>
        <taxon>Rosales</taxon>
        <taxon>Cannabaceae</taxon>
        <taxon>Cannabis</taxon>
    </lineage>
</organism>
<keyword evidence="1" id="KW-0812">Transmembrane</keyword>
<keyword evidence="1" id="KW-0472">Membrane</keyword>
<dbReference type="AlphaFoldDB" id="A0A803NUW1"/>
<sequence>MPARRLCVLVSVGLMGDFLLVVGVLLGFGTGNNLLTQWNSMSEGFVMPSWTRFTERLLECPFGCIPDAHPESNYSFLFGQVTLPNLERSGLGCNYLVPQVGQCETHPSVHILGTLS</sequence>
<keyword evidence="3" id="KW-1185">Reference proteome</keyword>
<evidence type="ECO:0000313" key="3">
    <source>
        <dbReference type="Proteomes" id="UP000596661"/>
    </source>
</evidence>
<accession>A0A803NUW1</accession>
<evidence type="ECO:0000256" key="1">
    <source>
        <dbReference type="SAM" id="Phobius"/>
    </source>
</evidence>
<proteinExistence type="predicted"/>
<dbReference type="Gramene" id="evm.model.02.1738">
    <property type="protein sequence ID" value="cds.evm.model.02.1738"/>
    <property type="gene ID" value="evm.TU.02.1738"/>
</dbReference>
<dbReference type="EMBL" id="UZAU01000218">
    <property type="status" value="NOT_ANNOTATED_CDS"/>
    <property type="molecule type" value="Genomic_DNA"/>
</dbReference>
<protein>
    <submittedName>
        <fullName evidence="2">Uncharacterized protein</fullName>
    </submittedName>
</protein>
<name>A0A803NUW1_CANSA</name>
<evidence type="ECO:0000313" key="2">
    <source>
        <dbReference type="EnsemblPlants" id="cds.evm.model.02.1738"/>
    </source>
</evidence>
<feature type="transmembrane region" description="Helical" evidence="1">
    <location>
        <begin position="7"/>
        <end position="28"/>
    </location>
</feature>
<dbReference type="EnsemblPlants" id="evm.model.02.1738">
    <property type="protein sequence ID" value="cds.evm.model.02.1738"/>
    <property type="gene ID" value="evm.TU.02.1738"/>
</dbReference>
<reference evidence="2" key="2">
    <citation type="submission" date="2021-03" db="UniProtKB">
        <authorList>
            <consortium name="EnsemblPlants"/>
        </authorList>
    </citation>
    <scope>IDENTIFICATION</scope>
</reference>
<keyword evidence="1" id="KW-1133">Transmembrane helix</keyword>
<reference evidence="2" key="1">
    <citation type="submission" date="2018-11" db="EMBL/GenBank/DDBJ databases">
        <authorList>
            <person name="Grassa J C."/>
        </authorList>
    </citation>
    <scope>NUCLEOTIDE SEQUENCE [LARGE SCALE GENOMIC DNA]</scope>
</reference>
<dbReference type="Proteomes" id="UP000596661">
    <property type="component" value="Chromosome 2"/>
</dbReference>